<keyword evidence="2" id="KW-1185">Reference proteome</keyword>
<reference evidence="1" key="1">
    <citation type="submission" date="2020-08" db="EMBL/GenBank/DDBJ databases">
        <title>Plant Genome Project.</title>
        <authorList>
            <person name="Zhang R.-G."/>
        </authorList>
    </citation>
    <scope>NUCLEOTIDE SEQUENCE</scope>
    <source>
        <strain evidence="1">WSP0</strain>
        <tissue evidence="1">Leaf</tissue>
    </source>
</reference>
<organism evidence="1 2">
    <name type="scientific">Rhododendron griersonianum</name>
    <dbReference type="NCBI Taxonomy" id="479676"/>
    <lineage>
        <taxon>Eukaryota</taxon>
        <taxon>Viridiplantae</taxon>
        <taxon>Streptophyta</taxon>
        <taxon>Embryophyta</taxon>
        <taxon>Tracheophyta</taxon>
        <taxon>Spermatophyta</taxon>
        <taxon>Magnoliopsida</taxon>
        <taxon>eudicotyledons</taxon>
        <taxon>Gunneridae</taxon>
        <taxon>Pentapetalae</taxon>
        <taxon>asterids</taxon>
        <taxon>Ericales</taxon>
        <taxon>Ericaceae</taxon>
        <taxon>Ericoideae</taxon>
        <taxon>Rhodoreae</taxon>
        <taxon>Rhododendron</taxon>
    </lineage>
</organism>
<accession>A0AAV6K8I6</accession>
<dbReference type="Proteomes" id="UP000823749">
    <property type="component" value="Chromosome 5"/>
</dbReference>
<evidence type="ECO:0000313" key="1">
    <source>
        <dbReference type="EMBL" id="KAG5548785.1"/>
    </source>
</evidence>
<dbReference type="AlphaFoldDB" id="A0AAV6K8I6"/>
<comment type="caution">
    <text evidence="1">The sequence shown here is derived from an EMBL/GenBank/DDBJ whole genome shotgun (WGS) entry which is preliminary data.</text>
</comment>
<gene>
    <name evidence="1" type="ORF">RHGRI_014214</name>
</gene>
<evidence type="ECO:0000313" key="2">
    <source>
        <dbReference type="Proteomes" id="UP000823749"/>
    </source>
</evidence>
<proteinExistence type="predicted"/>
<name>A0AAV6K8I6_9ERIC</name>
<protein>
    <submittedName>
        <fullName evidence="1">Uncharacterized protein</fullName>
    </submittedName>
</protein>
<sequence>MCCEETRSQAGSNKDRVKLLKEREEDTEVAVASLNVELLKNMSKIAKAEVAAAAKAAVVARTKNIRERERRMEEEYLPTLAQILGGGEKGKGLFGERKKERGWG</sequence>
<dbReference type="EMBL" id="JACTNZ010000005">
    <property type="protein sequence ID" value="KAG5548785.1"/>
    <property type="molecule type" value="Genomic_DNA"/>
</dbReference>